<evidence type="ECO:0000256" key="5">
    <source>
        <dbReference type="ARBA" id="ARBA00022989"/>
    </source>
</evidence>
<evidence type="ECO:0000256" key="4">
    <source>
        <dbReference type="ARBA" id="ARBA00022692"/>
    </source>
</evidence>
<dbReference type="Proteomes" id="UP000543642">
    <property type="component" value="Unassembled WGS sequence"/>
</dbReference>
<protein>
    <submittedName>
        <fullName evidence="8">Putative MATE family efflux protein</fullName>
    </submittedName>
</protein>
<feature type="transmembrane region" description="Helical" evidence="7">
    <location>
        <begin position="192"/>
        <end position="214"/>
    </location>
</feature>
<dbReference type="GO" id="GO:0005886">
    <property type="term" value="C:plasma membrane"/>
    <property type="evidence" value="ECO:0007669"/>
    <property type="project" value="UniProtKB-SubCell"/>
</dbReference>
<dbReference type="InterPro" id="IPR048279">
    <property type="entry name" value="MdtK-like"/>
</dbReference>
<sequence length="456" mass="48735">MVRDMTSGSPMKIITMFAVPMFVGNVFQQVYNMVDSIVVGNFVGPQALAAVGACSGAFNLILALIVGLTSGMSVVVAQYFGAKNHVMVKKTFISAIIVNMSVGLAVSVVGVWLARPLLLLLGTPEDIMDDAVAYLTIMFLGTLANCMYNGMSSVLRALGDAVLPLLILIMASLMNVGLDLLFVLTFHMGVPGVALATVLSQLVSAVLCVIYVFIRLPMLRFGKKEFRPDWDVVREIVRIGVPAALSSSGVSISVMFMQRAINAYGSTVIAAYTSGNRAEQLGMCLSFSIGSSVGTFCGQNIGAKNFDRVKKGLHAGLIISFAYTITVGALMFIFSGFLSRLFSSDPAVIAISSECVRVTAVFAPMLGLVFIFQNFLRSAGDVTPTVWMSISEIVARSVLAFAFSALFGYHGIWWATPVGWTGSALIGYLRYRTGKWKAKLKVTTESVTGETAVKAG</sequence>
<evidence type="ECO:0000256" key="7">
    <source>
        <dbReference type="SAM" id="Phobius"/>
    </source>
</evidence>
<organism evidence="8 9">
    <name type="scientific">Catenibacillus scindens</name>
    <dbReference type="NCBI Taxonomy" id="673271"/>
    <lineage>
        <taxon>Bacteria</taxon>
        <taxon>Bacillati</taxon>
        <taxon>Bacillota</taxon>
        <taxon>Clostridia</taxon>
        <taxon>Lachnospirales</taxon>
        <taxon>Lachnospiraceae</taxon>
        <taxon>Catenibacillus</taxon>
    </lineage>
</organism>
<dbReference type="PANTHER" id="PTHR43549">
    <property type="entry name" value="MULTIDRUG RESISTANCE PROTEIN YPNP-RELATED"/>
    <property type="match status" value="1"/>
</dbReference>
<comment type="caution">
    <text evidence="8">The sequence shown here is derived from an EMBL/GenBank/DDBJ whole genome shotgun (WGS) entry which is preliminary data.</text>
</comment>
<evidence type="ECO:0000313" key="9">
    <source>
        <dbReference type="Proteomes" id="UP000543642"/>
    </source>
</evidence>
<feature type="transmembrane region" description="Helical" evidence="7">
    <location>
        <begin position="162"/>
        <end position="186"/>
    </location>
</feature>
<reference evidence="8 9" key="1">
    <citation type="submission" date="2020-08" db="EMBL/GenBank/DDBJ databases">
        <title>Genomic Encyclopedia of Type Strains, Phase IV (KMG-IV): sequencing the most valuable type-strain genomes for metagenomic binning, comparative biology and taxonomic classification.</title>
        <authorList>
            <person name="Goeker M."/>
        </authorList>
    </citation>
    <scope>NUCLEOTIDE SEQUENCE [LARGE SCALE GENOMIC DNA]</scope>
    <source>
        <strain evidence="8 9">DSM 106146</strain>
    </source>
</reference>
<proteinExistence type="predicted"/>
<keyword evidence="3" id="KW-1003">Cell membrane</keyword>
<dbReference type="PANTHER" id="PTHR43549:SF3">
    <property type="entry name" value="MULTIDRUG RESISTANCE PROTEIN YPNP-RELATED"/>
    <property type="match status" value="1"/>
</dbReference>
<name>A0A7W8HC24_9FIRM</name>
<evidence type="ECO:0000256" key="2">
    <source>
        <dbReference type="ARBA" id="ARBA00022448"/>
    </source>
</evidence>
<evidence type="ECO:0000313" key="8">
    <source>
        <dbReference type="EMBL" id="MBB5265664.1"/>
    </source>
</evidence>
<feature type="transmembrane region" description="Helical" evidence="7">
    <location>
        <begin position="313"/>
        <end position="335"/>
    </location>
</feature>
<keyword evidence="2" id="KW-0813">Transport</keyword>
<dbReference type="GO" id="GO:0015297">
    <property type="term" value="F:antiporter activity"/>
    <property type="evidence" value="ECO:0007669"/>
    <property type="project" value="InterPro"/>
</dbReference>
<dbReference type="CDD" id="cd13138">
    <property type="entry name" value="MATE_yoeA_like"/>
    <property type="match status" value="1"/>
</dbReference>
<feature type="transmembrane region" description="Helical" evidence="7">
    <location>
        <begin position="92"/>
        <end position="112"/>
    </location>
</feature>
<gene>
    <name evidence="8" type="ORF">HNP82_002811</name>
</gene>
<keyword evidence="9" id="KW-1185">Reference proteome</keyword>
<feature type="transmembrane region" description="Helical" evidence="7">
    <location>
        <begin position="384"/>
        <end position="406"/>
    </location>
</feature>
<dbReference type="GO" id="GO:0042910">
    <property type="term" value="F:xenobiotic transmembrane transporter activity"/>
    <property type="evidence" value="ECO:0007669"/>
    <property type="project" value="InterPro"/>
</dbReference>
<accession>A0A7W8HC24</accession>
<evidence type="ECO:0000256" key="1">
    <source>
        <dbReference type="ARBA" id="ARBA00004651"/>
    </source>
</evidence>
<dbReference type="RefSeq" id="WP_183775681.1">
    <property type="nucleotide sequence ID" value="NZ_JACHFW010000013.1"/>
</dbReference>
<keyword evidence="4 7" id="KW-0812">Transmembrane</keyword>
<dbReference type="PIRSF" id="PIRSF006603">
    <property type="entry name" value="DinF"/>
    <property type="match status" value="1"/>
</dbReference>
<dbReference type="InterPro" id="IPR052031">
    <property type="entry name" value="Membrane_Transporter-Flippase"/>
</dbReference>
<evidence type="ECO:0000256" key="3">
    <source>
        <dbReference type="ARBA" id="ARBA00022475"/>
    </source>
</evidence>
<dbReference type="Pfam" id="PF01554">
    <property type="entry name" value="MatE"/>
    <property type="match status" value="2"/>
</dbReference>
<keyword evidence="6 7" id="KW-0472">Membrane</keyword>
<feature type="transmembrane region" description="Helical" evidence="7">
    <location>
        <begin position="412"/>
        <end position="431"/>
    </location>
</feature>
<dbReference type="InterPro" id="IPR002528">
    <property type="entry name" value="MATE_fam"/>
</dbReference>
<comment type="subcellular location">
    <subcellularLocation>
        <location evidence="1">Cell membrane</location>
        <topology evidence="1">Multi-pass membrane protein</topology>
    </subcellularLocation>
</comment>
<feature type="transmembrane region" description="Helical" evidence="7">
    <location>
        <begin position="132"/>
        <end position="150"/>
    </location>
</feature>
<dbReference type="EMBL" id="JACHFW010000013">
    <property type="protein sequence ID" value="MBB5265664.1"/>
    <property type="molecule type" value="Genomic_DNA"/>
</dbReference>
<feature type="transmembrane region" description="Helical" evidence="7">
    <location>
        <begin position="347"/>
        <end position="372"/>
    </location>
</feature>
<dbReference type="NCBIfam" id="TIGR00797">
    <property type="entry name" value="matE"/>
    <property type="match status" value="1"/>
</dbReference>
<dbReference type="AlphaFoldDB" id="A0A7W8HC24"/>
<evidence type="ECO:0000256" key="6">
    <source>
        <dbReference type="ARBA" id="ARBA00023136"/>
    </source>
</evidence>
<feature type="transmembrane region" description="Helical" evidence="7">
    <location>
        <begin position="47"/>
        <end position="80"/>
    </location>
</feature>
<keyword evidence="5 7" id="KW-1133">Transmembrane helix</keyword>